<feature type="transmembrane region" description="Helical" evidence="7">
    <location>
        <begin position="253"/>
        <end position="270"/>
    </location>
</feature>
<dbReference type="InterPro" id="IPR052031">
    <property type="entry name" value="Membrane_Transporter-Flippase"/>
</dbReference>
<dbReference type="GO" id="GO:0015297">
    <property type="term" value="F:antiporter activity"/>
    <property type="evidence" value="ECO:0007669"/>
    <property type="project" value="InterPro"/>
</dbReference>
<dbReference type="RefSeq" id="WP_090259215.1">
    <property type="nucleotide sequence ID" value="NZ_FOIR01000002.1"/>
</dbReference>
<proteinExistence type="predicted"/>
<evidence type="ECO:0000313" key="8">
    <source>
        <dbReference type="EMBL" id="SEW32178.1"/>
    </source>
</evidence>
<feature type="transmembrane region" description="Helical" evidence="7">
    <location>
        <begin position="165"/>
        <end position="188"/>
    </location>
</feature>
<dbReference type="GeneID" id="99987516"/>
<sequence>MKRNRIDLTQGSILKGLLALAFPIIGANLLQTGYQLVDAFWVGQLGANAVAAVSVSFPVNFLLISLSSGFAFAGTILVAQYAGAKNFKMVSHVASQTLTMVVIISIVLSALAYLASPAILRLLGVEDVIFDDANFFQRTIFIGLVFNFSFIMFQSLLRGIGEVRIPLFINAGTLALNFVLDPLFIYGWGPVKAYGVTGAAVSTLCTLFLSSFIAYYVLLKGKTDIKLSFKNFSFDGPLLKKAFKLGAPSSIEISARALGLTIMTGIAARFGTEVLAAYGVGSRLISFVVIFGLGLLHASSTMVGQNMGAQKIDRAEKGAAYAAWIGFGGLTIVGIIFYIFAEPLVRAFLDASDHVVAMGTDFMKITSLAFGFMGAQLALVGTLRGSGNTVESMILAIIGIWVIQFPFAWIVSGMDSMQEHGVWWSFPVSYVIPCILTVIWFKRGKWKEKRLVD</sequence>
<dbReference type="InterPro" id="IPR048279">
    <property type="entry name" value="MdtK-like"/>
</dbReference>
<evidence type="ECO:0000256" key="4">
    <source>
        <dbReference type="ARBA" id="ARBA00022692"/>
    </source>
</evidence>
<gene>
    <name evidence="8" type="ORF">SAMN05216290_2831</name>
</gene>
<feature type="transmembrane region" description="Helical" evidence="7">
    <location>
        <begin position="319"/>
        <end position="341"/>
    </location>
</feature>
<feature type="transmembrane region" description="Helical" evidence="7">
    <location>
        <begin position="194"/>
        <end position="218"/>
    </location>
</feature>
<feature type="transmembrane region" description="Helical" evidence="7">
    <location>
        <begin position="276"/>
        <end position="298"/>
    </location>
</feature>
<feature type="transmembrane region" description="Helical" evidence="7">
    <location>
        <begin position="423"/>
        <end position="441"/>
    </location>
</feature>
<dbReference type="InterPro" id="IPR002528">
    <property type="entry name" value="MATE_fam"/>
</dbReference>
<evidence type="ECO:0000256" key="7">
    <source>
        <dbReference type="SAM" id="Phobius"/>
    </source>
</evidence>
<keyword evidence="4 7" id="KW-0812">Transmembrane</keyword>
<dbReference type="PIRSF" id="PIRSF006603">
    <property type="entry name" value="DinF"/>
    <property type="match status" value="1"/>
</dbReference>
<reference evidence="9" key="1">
    <citation type="submission" date="2016-10" db="EMBL/GenBank/DDBJ databases">
        <authorList>
            <person name="Varghese N."/>
            <person name="Submissions S."/>
        </authorList>
    </citation>
    <scope>NUCLEOTIDE SEQUENCE [LARGE SCALE GENOMIC DNA]</scope>
    <source>
        <strain evidence="9">CGMCC 1.12402</strain>
    </source>
</reference>
<dbReference type="STRING" id="1267423.SAMN05216290_2831"/>
<keyword evidence="6 7" id="KW-0472">Membrane</keyword>
<dbReference type="OrthoDB" id="9776324at2"/>
<feature type="transmembrane region" description="Helical" evidence="7">
    <location>
        <begin position="93"/>
        <end position="115"/>
    </location>
</feature>
<keyword evidence="2" id="KW-0813">Transport</keyword>
<keyword evidence="9" id="KW-1185">Reference proteome</keyword>
<accession>A0A1I0QWY6</accession>
<protein>
    <submittedName>
        <fullName evidence="8">Putative efflux protein, MATE family</fullName>
    </submittedName>
</protein>
<dbReference type="GO" id="GO:0042910">
    <property type="term" value="F:xenobiotic transmembrane transporter activity"/>
    <property type="evidence" value="ECO:0007669"/>
    <property type="project" value="InterPro"/>
</dbReference>
<name>A0A1I0QWY6_9BACT</name>
<evidence type="ECO:0000256" key="6">
    <source>
        <dbReference type="ARBA" id="ARBA00023136"/>
    </source>
</evidence>
<keyword evidence="3" id="KW-1003">Cell membrane</keyword>
<feature type="transmembrane region" description="Helical" evidence="7">
    <location>
        <begin position="135"/>
        <end position="153"/>
    </location>
</feature>
<evidence type="ECO:0000256" key="2">
    <source>
        <dbReference type="ARBA" id="ARBA00022448"/>
    </source>
</evidence>
<dbReference type="CDD" id="cd13142">
    <property type="entry name" value="MATE_like_12"/>
    <property type="match status" value="1"/>
</dbReference>
<dbReference type="Pfam" id="PF01554">
    <property type="entry name" value="MatE"/>
    <property type="match status" value="2"/>
</dbReference>
<keyword evidence="5 7" id="KW-1133">Transmembrane helix</keyword>
<comment type="subcellular location">
    <subcellularLocation>
        <location evidence="1">Cell membrane</location>
        <topology evidence="1">Multi-pass membrane protein</topology>
    </subcellularLocation>
</comment>
<dbReference type="EMBL" id="FOIR01000002">
    <property type="protein sequence ID" value="SEW32178.1"/>
    <property type="molecule type" value="Genomic_DNA"/>
</dbReference>
<dbReference type="AlphaFoldDB" id="A0A1I0QWY6"/>
<evidence type="ECO:0000256" key="1">
    <source>
        <dbReference type="ARBA" id="ARBA00004651"/>
    </source>
</evidence>
<evidence type="ECO:0000256" key="5">
    <source>
        <dbReference type="ARBA" id="ARBA00022989"/>
    </source>
</evidence>
<dbReference type="GO" id="GO:0005886">
    <property type="term" value="C:plasma membrane"/>
    <property type="evidence" value="ECO:0007669"/>
    <property type="project" value="UniProtKB-SubCell"/>
</dbReference>
<feature type="transmembrane region" description="Helical" evidence="7">
    <location>
        <begin position="57"/>
        <end position="81"/>
    </location>
</feature>
<dbReference type="NCBIfam" id="TIGR00797">
    <property type="entry name" value="matE"/>
    <property type="match status" value="1"/>
</dbReference>
<feature type="transmembrane region" description="Helical" evidence="7">
    <location>
        <begin position="12"/>
        <end position="37"/>
    </location>
</feature>
<dbReference type="PANTHER" id="PTHR43549">
    <property type="entry name" value="MULTIDRUG RESISTANCE PROTEIN YPNP-RELATED"/>
    <property type="match status" value="1"/>
</dbReference>
<feature type="transmembrane region" description="Helical" evidence="7">
    <location>
        <begin position="393"/>
        <end position="411"/>
    </location>
</feature>
<evidence type="ECO:0000313" key="9">
    <source>
        <dbReference type="Proteomes" id="UP000199437"/>
    </source>
</evidence>
<organism evidence="8 9">
    <name type="scientific">Roseivirga pacifica</name>
    <dbReference type="NCBI Taxonomy" id="1267423"/>
    <lineage>
        <taxon>Bacteria</taxon>
        <taxon>Pseudomonadati</taxon>
        <taxon>Bacteroidota</taxon>
        <taxon>Cytophagia</taxon>
        <taxon>Cytophagales</taxon>
        <taxon>Roseivirgaceae</taxon>
        <taxon>Roseivirga</taxon>
    </lineage>
</organism>
<dbReference type="Proteomes" id="UP000199437">
    <property type="component" value="Unassembled WGS sequence"/>
</dbReference>
<evidence type="ECO:0000256" key="3">
    <source>
        <dbReference type="ARBA" id="ARBA00022475"/>
    </source>
</evidence>
<dbReference type="PANTHER" id="PTHR43549:SF2">
    <property type="entry name" value="MULTIDRUG RESISTANCE PROTEIN NORM-RELATED"/>
    <property type="match status" value="1"/>
</dbReference>
<feature type="transmembrane region" description="Helical" evidence="7">
    <location>
        <begin position="361"/>
        <end position="381"/>
    </location>
</feature>